<feature type="signal peptide" evidence="1">
    <location>
        <begin position="1"/>
        <end position="19"/>
    </location>
</feature>
<feature type="chain" id="PRO_5045460423" evidence="1">
    <location>
        <begin position="20"/>
        <end position="158"/>
    </location>
</feature>
<organism evidence="2 3">
    <name type="scientific">Novosphingobium ovatum</name>
    <dbReference type="NCBI Taxonomy" id="1908523"/>
    <lineage>
        <taxon>Bacteria</taxon>
        <taxon>Pseudomonadati</taxon>
        <taxon>Pseudomonadota</taxon>
        <taxon>Alphaproteobacteria</taxon>
        <taxon>Sphingomonadales</taxon>
        <taxon>Sphingomonadaceae</taxon>
        <taxon>Novosphingobium</taxon>
    </lineage>
</organism>
<keyword evidence="3" id="KW-1185">Reference proteome</keyword>
<proteinExistence type="predicted"/>
<keyword evidence="1" id="KW-0732">Signal</keyword>
<dbReference type="RefSeq" id="WP_161718202.1">
    <property type="nucleotide sequence ID" value="NZ_JAAAPO010000003.1"/>
</dbReference>
<protein>
    <submittedName>
        <fullName evidence="2">Uncharacterized protein</fullName>
    </submittedName>
</protein>
<reference evidence="3" key="1">
    <citation type="submission" date="2020-01" db="EMBL/GenBank/DDBJ databases">
        <title>Sphingomonas sp. strain CSW-10.</title>
        <authorList>
            <person name="Chen W.-M."/>
        </authorList>
    </citation>
    <scope>NUCLEOTIDE SEQUENCE [LARGE SCALE GENOMIC DNA]</scope>
    <source>
        <strain evidence="3">FSY-8</strain>
    </source>
</reference>
<accession>A0ABW9XE90</accession>
<evidence type="ECO:0000256" key="1">
    <source>
        <dbReference type="SAM" id="SignalP"/>
    </source>
</evidence>
<dbReference type="Proteomes" id="UP000753724">
    <property type="component" value="Unassembled WGS sequence"/>
</dbReference>
<evidence type="ECO:0000313" key="2">
    <source>
        <dbReference type="EMBL" id="NBC36803.1"/>
    </source>
</evidence>
<dbReference type="EMBL" id="JAAAPO010000003">
    <property type="protein sequence ID" value="NBC36803.1"/>
    <property type="molecule type" value="Genomic_DNA"/>
</dbReference>
<comment type="caution">
    <text evidence="2">The sequence shown here is derived from an EMBL/GenBank/DDBJ whole genome shotgun (WGS) entry which is preliminary data.</text>
</comment>
<name>A0ABW9XE90_9SPHN</name>
<gene>
    <name evidence="2" type="ORF">GTZ99_09565</name>
</gene>
<evidence type="ECO:0000313" key="3">
    <source>
        <dbReference type="Proteomes" id="UP000753724"/>
    </source>
</evidence>
<sequence>MRVFAALFALLFSAAPAHAQYAEKQSALSPPRGCTITFHAGPEVKSVIDTRGFNFLYYSELCNWLRDRSLGVEVVGVPSVQQGRAIGWVTVRLLDLNTWTISPGYRATTYARIDTTTYGAQGELMRAVNAAMNDMYTDRAGQHRELLDRMNRIRNTIR</sequence>